<organism evidence="2 3">
    <name type="scientific">Phocaeicola plebeius (strain DSM 17135 / JCM 12973 / CCUG 54634 / M2)</name>
    <name type="common">Bacteroides plebeius</name>
    <dbReference type="NCBI Taxonomy" id="484018"/>
    <lineage>
        <taxon>Bacteria</taxon>
        <taxon>Pseudomonadati</taxon>
        <taxon>Bacteroidota</taxon>
        <taxon>Bacteroidia</taxon>
        <taxon>Bacteroidales</taxon>
        <taxon>Bacteroidaceae</taxon>
        <taxon>Phocaeicola</taxon>
    </lineage>
</organism>
<dbReference type="Pfam" id="PF13004">
    <property type="entry name" value="BACON"/>
    <property type="match status" value="1"/>
</dbReference>
<dbReference type="PANTHER" id="PTHR48057:SF29">
    <property type="entry name" value="OS02G0609900 PROTEIN"/>
    <property type="match status" value="1"/>
</dbReference>
<feature type="domain" description="BACON" evidence="1">
    <location>
        <begin position="57"/>
        <end position="112"/>
    </location>
</feature>
<gene>
    <name evidence="2" type="ORF">BACPLE_03624</name>
</gene>
<dbReference type="AlphaFoldDB" id="B5D3N0"/>
<name>B5D3N0_PHOPM</name>
<evidence type="ECO:0000313" key="3">
    <source>
        <dbReference type="Proteomes" id="UP000003452"/>
    </source>
</evidence>
<proteinExistence type="predicted"/>
<evidence type="ECO:0000313" key="2">
    <source>
        <dbReference type="EMBL" id="EDY94180.1"/>
    </source>
</evidence>
<dbReference type="OrthoDB" id="1050691at2"/>
<dbReference type="Gene3D" id="3.80.10.10">
    <property type="entry name" value="Ribonuclease Inhibitor"/>
    <property type="match status" value="1"/>
</dbReference>
<comment type="caution">
    <text evidence="2">The sequence shown here is derived from an EMBL/GenBank/DDBJ whole genome shotgun (WGS) entry which is preliminary data.</text>
</comment>
<dbReference type="EMBL" id="ABQC02000024">
    <property type="protein sequence ID" value="EDY94180.1"/>
    <property type="molecule type" value="Genomic_DNA"/>
</dbReference>
<protein>
    <submittedName>
        <fullName evidence="2">Leucine Rich Repeat protein</fullName>
    </submittedName>
</protein>
<dbReference type="InterPro" id="IPR052595">
    <property type="entry name" value="LRRC69/RLP"/>
</dbReference>
<dbReference type="SUPFAM" id="SSF52058">
    <property type="entry name" value="L domain-like"/>
    <property type="match status" value="1"/>
</dbReference>
<dbReference type="InterPro" id="IPR024361">
    <property type="entry name" value="BACON"/>
</dbReference>
<reference evidence="2 3" key="1">
    <citation type="submission" date="2008-08" db="EMBL/GenBank/DDBJ databases">
        <title>Draft genome sequence of Bacteroides plebeius (DSM 17135).</title>
        <authorList>
            <person name="Sudarsanam P."/>
            <person name="Ley R."/>
            <person name="Guruge J."/>
            <person name="Turnbaugh P.J."/>
            <person name="Mahowald M."/>
            <person name="Liep D."/>
            <person name="Gordon J."/>
        </authorList>
    </citation>
    <scope>NUCLEOTIDE SEQUENCE [LARGE SCALE GENOMIC DNA]</scope>
    <source>
        <strain evidence="3">DSM 17135 / JCM 12973 / M2</strain>
    </source>
</reference>
<dbReference type="GeneID" id="43186277"/>
<reference evidence="2 3" key="2">
    <citation type="submission" date="2008-08" db="EMBL/GenBank/DDBJ databases">
        <authorList>
            <person name="Fulton L."/>
            <person name="Clifton S."/>
            <person name="Fulton B."/>
            <person name="Xu J."/>
            <person name="Minx P."/>
            <person name="Pepin K.H."/>
            <person name="Johnson M."/>
            <person name="Thiruvilangam P."/>
            <person name="Bhonagiri V."/>
            <person name="Nash W.E."/>
            <person name="Mardis E.R."/>
            <person name="Wilson R.K."/>
        </authorList>
    </citation>
    <scope>NUCLEOTIDE SEQUENCE [LARGE SCALE GENOMIC DNA]</scope>
    <source>
        <strain evidence="3">DSM 17135 / JCM 12973 / M2</strain>
    </source>
</reference>
<dbReference type="Proteomes" id="UP000003452">
    <property type="component" value="Unassembled WGS sequence"/>
</dbReference>
<dbReference type="eggNOG" id="COG4886">
    <property type="taxonomic scope" value="Bacteria"/>
</dbReference>
<dbReference type="CDD" id="cd14948">
    <property type="entry name" value="BACON"/>
    <property type="match status" value="1"/>
</dbReference>
<sequence length="597" mass="67964">MNRFINKILIIAIISLITFSCKDDDATPVAGIEIDKTELNLYDAGGEEEIFVKANGEWIAKSDASWCMVSPANGNGDAECRVVVDQSTRYDERTAKITFICGSDYKEVKVTQLGYAPVIKVITEETSLPYYADEEKAYFDVEVMANVPYEAVIEDAEAADKWLSTDKDYKYEYTPSLTKPETQTFRFHYDINSSTENRTLAISFKEKKEGGIVSTYKVTQEHMERIIPSRRGDSLTVVTLARLMGLYGTYWDTSRPITHWDNIETEEIQYEYVDEVAGIRKDSIEERIVGISFFMFDTDRSIPFQIVNLKELRTLEIKANSNSYLRSIKLGNEITKLDKLQSLSLYAYGISELPAPEDWANMSNLEELNLYGNSFIELGAPNKPGSLLWSLSGLSNGRVITKQDGTSMTVTRKKSLKYLELGGNRKKDSMDDMTDIPLGVNWKTDLGLTGEVDESLFTMFPDLEHLGIGYNYLYGELPEIEGNVLPKLRSFRISLNKFSGNLPNWVLKHANRNCWDPDIRVFNQTGKPPKEANSETVGFTNLKDFDYSTPCPEETEEAVTTALYLPELNDYEKTKGAPLAGYWRYYERFNLWKNHEN</sequence>
<dbReference type="InterPro" id="IPR032675">
    <property type="entry name" value="LRR_dom_sf"/>
</dbReference>
<dbReference type="HOGENOM" id="CLU_470663_0_0_10"/>
<evidence type="ECO:0000259" key="1">
    <source>
        <dbReference type="Pfam" id="PF13004"/>
    </source>
</evidence>
<accession>B5D3N0</accession>
<dbReference type="Gene3D" id="2.60.40.10">
    <property type="entry name" value="Immunoglobulins"/>
    <property type="match status" value="1"/>
</dbReference>
<dbReference type="RefSeq" id="WP_007564120.1">
    <property type="nucleotide sequence ID" value="NZ_DS990134.1"/>
</dbReference>
<dbReference type="PANTHER" id="PTHR48057">
    <property type="entry name" value="LEUCINE-RICH REPEAT SERINE/THREONINE-PROTEIN KINASE 1"/>
    <property type="match status" value="1"/>
</dbReference>
<dbReference type="PROSITE" id="PS51257">
    <property type="entry name" value="PROKAR_LIPOPROTEIN"/>
    <property type="match status" value="1"/>
</dbReference>
<dbReference type="InterPro" id="IPR013783">
    <property type="entry name" value="Ig-like_fold"/>
</dbReference>